<dbReference type="InterPro" id="IPR036291">
    <property type="entry name" value="NAD(P)-bd_dom_sf"/>
</dbReference>
<dbReference type="PANTHER" id="PTHR43544">
    <property type="entry name" value="SHORT-CHAIN DEHYDROGENASE/REDUCTASE"/>
    <property type="match status" value="1"/>
</dbReference>
<dbReference type="PRINTS" id="PR00080">
    <property type="entry name" value="SDRFAMILY"/>
</dbReference>
<sequence length="255" mass="27615">MTSILVTGASCGIGLGLARHLLTVPSLANVIATVSTLESAETILSYAKVADLFKGLGMVNGSRPKLHIVQLDVTNEESITNAAKKVSDIVGENGLDILINNAGVTHELPFNEPIPMEKLLGMWQVNATAPLRIANEFRPLLKKAASLKGSAQIANVLHNCVPPEYAKNHPNDASYTTYTKSKVAMNNLTTKIAEEWNEDKIRVTSLDPGWVKTDPRPEAADPADLTVDESTIPLMELILSLTEDYNGKFVKTELQ</sequence>
<comment type="caution">
    <text evidence="2">The sequence shown here is derived from an EMBL/GenBank/DDBJ whole genome shotgun (WGS) entry which is preliminary data.</text>
</comment>
<dbReference type="Proteomes" id="UP001432027">
    <property type="component" value="Unassembled WGS sequence"/>
</dbReference>
<dbReference type="PRINTS" id="PR00081">
    <property type="entry name" value="GDHRDH"/>
</dbReference>
<dbReference type="SUPFAM" id="SSF51735">
    <property type="entry name" value="NAD(P)-binding Rossmann-fold domains"/>
    <property type="match status" value="1"/>
</dbReference>
<evidence type="ECO:0008006" key="4">
    <source>
        <dbReference type="Google" id="ProtNLM"/>
    </source>
</evidence>
<evidence type="ECO:0000313" key="2">
    <source>
        <dbReference type="EMBL" id="GMT06544.1"/>
    </source>
</evidence>
<evidence type="ECO:0000313" key="3">
    <source>
        <dbReference type="Proteomes" id="UP001432027"/>
    </source>
</evidence>
<dbReference type="Gene3D" id="3.40.50.720">
    <property type="entry name" value="NAD(P)-binding Rossmann-like Domain"/>
    <property type="match status" value="1"/>
</dbReference>
<reference evidence="2" key="1">
    <citation type="submission" date="2023-10" db="EMBL/GenBank/DDBJ databases">
        <title>Genome assembly of Pristionchus species.</title>
        <authorList>
            <person name="Yoshida K."/>
            <person name="Sommer R.J."/>
        </authorList>
    </citation>
    <scope>NUCLEOTIDE SEQUENCE</scope>
    <source>
        <strain evidence="2">RS0144</strain>
    </source>
</reference>
<dbReference type="InterPro" id="IPR051468">
    <property type="entry name" value="Fungal_SecMetab_SDRs"/>
</dbReference>
<protein>
    <recommendedName>
        <fullName evidence="4">Dehydrogenase</fullName>
    </recommendedName>
</protein>
<name>A0AAV5UHU3_9BILA</name>
<dbReference type="PANTHER" id="PTHR43544:SF35">
    <property type="entry name" value="C-FACTOR-RELATED"/>
    <property type="match status" value="1"/>
</dbReference>
<dbReference type="AlphaFoldDB" id="A0AAV5UHU3"/>
<dbReference type="GO" id="GO:0005737">
    <property type="term" value="C:cytoplasm"/>
    <property type="evidence" value="ECO:0007669"/>
    <property type="project" value="TreeGrafter"/>
</dbReference>
<gene>
    <name evidence="2" type="ORF">PENTCL1PPCAC_28718</name>
</gene>
<dbReference type="GO" id="GO:0016491">
    <property type="term" value="F:oxidoreductase activity"/>
    <property type="evidence" value="ECO:0007669"/>
    <property type="project" value="TreeGrafter"/>
</dbReference>
<comment type="similarity">
    <text evidence="1">Belongs to the short-chain dehydrogenases/reductases (SDR) family.</text>
</comment>
<dbReference type="EMBL" id="BTSX01000006">
    <property type="protein sequence ID" value="GMT06544.1"/>
    <property type="molecule type" value="Genomic_DNA"/>
</dbReference>
<dbReference type="Pfam" id="PF00106">
    <property type="entry name" value="adh_short"/>
    <property type="match status" value="1"/>
</dbReference>
<organism evidence="2 3">
    <name type="scientific">Pristionchus entomophagus</name>
    <dbReference type="NCBI Taxonomy" id="358040"/>
    <lineage>
        <taxon>Eukaryota</taxon>
        <taxon>Metazoa</taxon>
        <taxon>Ecdysozoa</taxon>
        <taxon>Nematoda</taxon>
        <taxon>Chromadorea</taxon>
        <taxon>Rhabditida</taxon>
        <taxon>Rhabditina</taxon>
        <taxon>Diplogasteromorpha</taxon>
        <taxon>Diplogasteroidea</taxon>
        <taxon>Neodiplogasteridae</taxon>
        <taxon>Pristionchus</taxon>
    </lineage>
</organism>
<accession>A0AAV5UHU3</accession>
<dbReference type="InterPro" id="IPR002347">
    <property type="entry name" value="SDR_fam"/>
</dbReference>
<evidence type="ECO:0000256" key="1">
    <source>
        <dbReference type="RuleBase" id="RU000363"/>
    </source>
</evidence>
<proteinExistence type="inferred from homology"/>
<keyword evidence="3" id="KW-1185">Reference proteome</keyword>